<organism evidence="1 2">
    <name type="scientific">Clonostachys solani</name>
    <dbReference type="NCBI Taxonomy" id="160281"/>
    <lineage>
        <taxon>Eukaryota</taxon>
        <taxon>Fungi</taxon>
        <taxon>Dikarya</taxon>
        <taxon>Ascomycota</taxon>
        <taxon>Pezizomycotina</taxon>
        <taxon>Sordariomycetes</taxon>
        <taxon>Hypocreomycetidae</taxon>
        <taxon>Hypocreales</taxon>
        <taxon>Bionectriaceae</taxon>
        <taxon>Clonostachys</taxon>
    </lineage>
</organism>
<gene>
    <name evidence="1" type="ORF">CSOL1703_00015077</name>
</gene>
<dbReference type="Proteomes" id="UP000775872">
    <property type="component" value="Unassembled WGS sequence"/>
</dbReference>
<comment type="caution">
    <text evidence="1">The sequence shown here is derived from an EMBL/GenBank/DDBJ whole genome shotgun (WGS) entry which is preliminary data.</text>
</comment>
<protein>
    <submittedName>
        <fullName evidence="1">Uncharacterized protein</fullName>
    </submittedName>
</protein>
<accession>A0A9N9ZB25</accession>
<evidence type="ECO:0000313" key="2">
    <source>
        <dbReference type="Proteomes" id="UP000775872"/>
    </source>
</evidence>
<dbReference type="EMBL" id="CABFOC020000043">
    <property type="protein sequence ID" value="CAH0052201.1"/>
    <property type="molecule type" value="Genomic_DNA"/>
</dbReference>
<name>A0A9N9ZB25_9HYPO</name>
<dbReference type="AlphaFoldDB" id="A0A9N9ZB25"/>
<dbReference type="OrthoDB" id="5075004at2759"/>
<reference evidence="1" key="1">
    <citation type="submission" date="2021-10" db="EMBL/GenBank/DDBJ databases">
        <authorList>
            <person name="Piombo E."/>
        </authorList>
    </citation>
    <scope>NUCLEOTIDE SEQUENCE</scope>
</reference>
<keyword evidence="2" id="KW-1185">Reference proteome</keyword>
<sequence length="315" mass="36059">MTSAPTQEKPKWQLYLEKEELELEWPEVITDDLFPIATSLLLDDGDPVAASQKAAREFMDILVNKWVPKDTQRRTYDEPDDTPPLYTEEQSLNSNFQCLGDFIYGLVPELPYPSIEHDKILYFLLHIKELGNQANFDSQKNSDLKSFHYGLECDASEWAGAVDVPPTLEESEKHLCDRPRSLYAMLAKLLAAGVMRVRILKLISYDLHMLLGIDKRKPPPSEFERQHHSSVWAEYILIAGQELAKEVKNPCGELKFPLTAVEWKAGAEHLAKVAEKTPEDAPWDLKRRAQNAYQQMRELVPEAFVEEVDKCETST</sequence>
<evidence type="ECO:0000313" key="1">
    <source>
        <dbReference type="EMBL" id="CAH0052201.1"/>
    </source>
</evidence>
<proteinExistence type="predicted"/>